<dbReference type="EMBL" id="CP016591">
    <property type="protein sequence ID" value="ANY20996.1"/>
    <property type="molecule type" value="Genomic_DNA"/>
</dbReference>
<gene>
    <name evidence="2" type="primary">estB_2</name>
    <name evidence="2" type="ORF">A6F68_02500</name>
</gene>
<feature type="domain" description="Beta-lactamase-related" evidence="1">
    <location>
        <begin position="27"/>
        <end position="392"/>
    </location>
</feature>
<dbReference type="SUPFAM" id="SSF56601">
    <property type="entry name" value="beta-lactamase/transpeptidase-like"/>
    <property type="match status" value="1"/>
</dbReference>
<dbReference type="STRING" id="692370.A6F68_02500"/>
<dbReference type="PANTHER" id="PTHR43283">
    <property type="entry name" value="BETA-LACTAMASE-RELATED"/>
    <property type="match status" value="1"/>
</dbReference>
<dbReference type="PANTHER" id="PTHR43283:SF3">
    <property type="entry name" value="BETA-LACTAMASE FAMILY PROTEIN (AFU_ORTHOLOGUE AFUA_5G07500)"/>
    <property type="match status" value="1"/>
</dbReference>
<evidence type="ECO:0000313" key="3">
    <source>
        <dbReference type="Proteomes" id="UP000092932"/>
    </source>
</evidence>
<dbReference type="OrthoDB" id="9808046at2"/>
<dbReference type="Proteomes" id="UP000092932">
    <property type="component" value="Chromosome"/>
</dbReference>
<sequence>MLDTTQSAALGFDPERLARIEPFLREAYVDGGRLPMAQLIVARDGKPVYSMHAGTMGEGREEVREDALYRIASMTKPVTSIAFMQLVEQCKVALEEPVTKVFPEFANLSIFAGGGSGPVPFHPGKAAGPMRFVDLMTHMSGLTYGLQNRTNVDAAYRESNFDFARSHLDSDEFITRLSRLPLEFSPGERWNYSVSTDVLGVAVERISGMRLGDYFKQHIFDPLGMTDTAFGVAKGQSDRLVDAYQYVPGKAARLIDAGKTSRLAEPGKFDSGGGGLVSTAADYQRFVTMLVKGGEHDGARIVSPKTLALMTANHLPGGQDLTQLSQSLFSESQNAGVGFGLGFATVIDPAKTLIPASKGEFYWGGAYSTAFFVDPVEAITMVFMTQVYPSSAYPVRRQLKTLIYSALSDSRA</sequence>
<dbReference type="InterPro" id="IPR001466">
    <property type="entry name" value="Beta-lactam-related"/>
</dbReference>
<reference evidence="2 3" key="1">
    <citation type="submission" date="2016-07" db="EMBL/GenBank/DDBJ databases">
        <title>Complete genome sequence of Altererythrobacter dongtanensis KCTC 22672, a type strain with esterase isolated from tidal flat.</title>
        <authorList>
            <person name="Cheng H."/>
            <person name="Wu Y.-H."/>
            <person name="Zhou P."/>
            <person name="Huo Y.-Y."/>
            <person name="Wang C.-S."/>
            <person name="Xu X.-W."/>
        </authorList>
    </citation>
    <scope>NUCLEOTIDE SEQUENCE [LARGE SCALE GENOMIC DNA]</scope>
    <source>
        <strain evidence="2 3">KCTC 22672</strain>
    </source>
</reference>
<evidence type="ECO:0000259" key="1">
    <source>
        <dbReference type="Pfam" id="PF00144"/>
    </source>
</evidence>
<dbReference type="AlphaFoldDB" id="A0A1B2AFT7"/>
<dbReference type="Gene3D" id="3.40.710.10">
    <property type="entry name" value="DD-peptidase/beta-lactamase superfamily"/>
    <property type="match status" value="1"/>
</dbReference>
<protein>
    <submittedName>
        <fullName evidence="2">Esterase EstB</fullName>
        <ecNumber evidence="2">3.1.1.-</ecNumber>
    </submittedName>
</protein>
<evidence type="ECO:0000313" key="2">
    <source>
        <dbReference type="EMBL" id="ANY20996.1"/>
    </source>
</evidence>
<dbReference type="EC" id="3.1.1.-" evidence="2"/>
<name>A0A1B2AFT7_9SPHN</name>
<keyword evidence="3" id="KW-1185">Reference proteome</keyword>
<organism evidence="2 3">
    <name type="scientific">Tsuneonella dongtanensis</name>
    <dbReference type="NCBI Taxonomy" id="692370"/>
    <lineage>
        <taxon>Bacteria</taxon>
        <taxon>Pseudomonadati</taxon>
        <taxon>Pseudomonadota</taxon>
        <taxon>Alphaproteobacteria</taxon>
        <taxon>Sphingomonadales</taxon>
        <taxon>Erythrobacteraceae</taxon>
        <taxon>Tsuneonella</taxon>
    </lineage>
</organism>
<dbReference type="InterPro" id="IPR012338">
    <property type="entry name" value="Beta-lactam/transpept-like"/>
</dbReference>
<proteinExistence type="predicted"/>
<dbReference type="RefSeq" id="WP_067680594.1">
    <property type="nucleotide sequence ID" value="NZ_CP016591.1"/>
</dbReference>
<dbReference type="GO" id="GO:0016787">
    <property type="term" value="F:hydrolase activity"/>
    <property type="evidence" value="ECO:0007669"/>
    <property type="project" value="UniProtKB-KW"/>
</dbReference>
<dbReference type="Pfam" id="PF00144">
    <property type="entry name" value="Beta-lactamase"/>
    <property type="match status" value="1"/>
</dbReference>
<dbReference type="PATRIC" id="fig|692370.5.peg.2511"/>
<dbReference type="KEGG" id="ado:A6F68_02500"/>
<accession>A0A1B2AFT7</accession>
<dbReference type="InterPro" id="IPR050789">
    <property type="entry name" value="Diverse_Enzym_Activities"/>
</dbReference>
<keyword evidence="2" id="KW-0378">Hydrolase</keyword>